<evidence type="ECO:0000313" key="2">
    <source>
        <dbReference type="EMBL" id="MFD2726731.1"/>
    </source>
</evidence>
<dbReference type="InterPro" id="IPR007484">
    <property type="entry name" value="Peptidase_M28"/>
</dbReference>
<feature type="domain" description="Peptidase M28" evidence="1">
    <location>
        <begin position="90"/>
        <end position="289"/>
    </location>
</feature>
<name>A0ABW5TBT4_9FLAO</name>
<dbReference type="SUPFAM" id="SSF53187">
    <property type="entry name" value="Zn-dependent exopeptidases"/>
    <property type="match status" value="1"/>
</dbReference>
<sequence>MKKIFYLIPFALMYCCKGEVKTEPIIITSEEIQEIVGYLASDNLKGRNTGTDGIDKSATYIETRFKAYGVKPYFESYRDNFKVDSLNAFNVVGYLEGSDKALKDEVIILGAHYDHIGFQKDIEGDSIANGANDNAAGTSAVIAMAKYFTHKKNNKRSIIFALFSAEEKGLLGSKHLAKRLKEDKLNLYTMVNFEMIGVPFKDRDYEAFLTGYDTSNMAEKINTYVGSNLIGKSDVAVKYQLFKRSDNYPFYLEFKVPCQTISSCDMSNFDYYHHVDDEVDKLDFNFMANLINKTILAIETMSNTPTKEIKITNE</sequence>
<dbReference type="EMBL" id="JBHULY010000025">
    <property type="protein sequence ID" value="MFD2726731.1"/>
    <property type="molecule type" value="Genomic_DNA"/>
</dbReference>
<dbReference type="InterPro" id="IPR045175">
    <property type="entry name" value="M28_fam"/>
</dbReference>
<dbReference type="PANTHER" id="PTHR12147">
    <property type="entry name" value="METALLOPEPTIDASE M28 FAMILY MEMBER"/>
    <property type="match status" value="1"/>
</dbReference>
<evidence type="ECO:0000259" key="1">
    <source>
        <dbReference type="Pfam" id="PF04389"/>
    </source>
</evidence>
<organism evidence="2 3">
    <name type="scientific">Hyunsoonleella rubra</name>
    <dbReference type="NCBI Taxonomy" id="1737062"/>
    <lineage>
        <taxon>Bacteria</taxon>
        <taxon>Pseudomonadati</taxon>
        <taxon>Bacteroidota</taxon>
        <taxon>Flavobacteriia</taxon>
        <taxon>Flavobacteriales</taxon>
        <taxon>Flavobacteriaceae</taxon>
    </lineage>
</organism>
<keyword evidence="3" id="KW-1185">Reference proteome</keyword>
<comment type="caution">
    <text evidence="2">The sequence shown here is derived from an EMBL/GenBank/DDBJ whole genome shotgun (WGS) entry which is preliminary data.</text>
</comment>
<dbReference type="Gene3D" id="3.40.630.10">
    <property type="entry name" value="Zn peptidases"/>
    <property type="match status" value="1"/>
</dbReference>
<gene>
    <name evidence="2" type="ORF">ACFSR8_10955</name>
</gene>
<reference evidence="3" key="1">
    <citation type="journal article" date="2019" name="Int. J. Syst. Evol. Microbiol.">
        <title>The Global Catalogue of Microorganisms (GCM) 10K type strain sequencing project: providing services to taxonomists for standard genome sequencing and annotation.</title>
        <authorList>
            <consortium name="The Broad Institute Genomics Platform"/>
            <consortium name="The Broad Institute Genome Sequencing Center for Infectious Disease"/>
            <person name="Wu L."/>
            <person name="Ma J."/>
        </authorList>
    </citation>
    <scope>NUCLEOTIDE SEQUENCE [LARGE SCALE GENOMIC DNA]</scope>
    <source>
        <strain evidence="3">KCTC 42398</strain>
    </source>
</reference>
<accession>A0ABW5TBT4</accession>
<dbReference type="CDD" id="cd03877">
    <property type="entry name" value="M28_like"/>
    <property type="match status" value="1"/>
</dbReference>
<dbReference type="PANTHER" id="PTHR12147:SF26">
    <property type="entry name" value="PEPTIDASE M28 DOMAIN-CONTAINING PROTEIN"/>
    <property type="match status" value="1"/>
</dbReference>
<proteinExistence type="predicted"/>
<dbReference type="RefSeq" id="WP_380291953.1">
    <property type="nucleotide sequence ID" value="NZ_JBHULY010000025.1"/>
</dbReference>
<protein>
    <submittedName>
        <fullName evidence="2">M28 family metallopeptidase</fullName>
    </submittedName>
</protein>
<evidence type="ECO:0000313" key="3">
    <source>
        <dbReference type="Proteomes" id="UP001597476"/>
    </source>
</evidence>
<dbReference type="Proteomes" id="UP001597476">
    <property type="component" value="Unassembled WGS sequence"/>
</dbReference>
<dbReference type="Pfam" id="PF04389">
    <property type="entry name" value="Peptidase_M28"/>
    <property type="match status" value="1"/>
</dbReference>